<evidence type="ECO:0000256" key="2">
    <source>
        <dbReference type="ARBA" id="ARBA00022559"/>
    </source>
</evidence>
<dbReference type="OrthoDB" id="407298at2759"/>
<evidence type="ECO:0000256" key="5">
    <source>
        <dbReference type="ARBA" id="ARBA00023002"/>
    </source>
</evidence>
<keyword evidence="5" id="KW-0560">Oxidoreductase</keyword>
<evidence type="ECO:0000256" key="4">
    <source>
        <dbReference type="ARBA" id="ARBA00022723"/>
    </source>
</evidence>
<sequence length="465" mass="48023">MKLSILGLVVLAQALQSTAYPWMAAGSNAERAYDASVHKRAVDVEPRAVDVQERAVNIEERALLGGVLGGVVTGVGSAGSTIIGGVTGALGNLVNGLASFGASNVGSNVFPDAAHPFQAPGSTDQRGVCPGLNALANHGYLPRNGIVTAQQVIQATSEVFNMGEDLSALLCFIAVTYGGNLETQTFSIGGEDDRTYSASGVGSKAAGRHWGLDAHTRCESDASPTRQDFYMSTPAGDNHSMDPSRAKRMIQLAQKYNGLFSTPAMNELFGQNSAMSIANNPKFSTGAAYTLVVMLAAYPIIPEFFSNGTYGAGGAPTLENIAPLMGIKINSDGTICAVPEQIPQNWYRRTTPYGIANVVANAPGTLAAGNVLPSPFSNIIQQGNANEIGCFLYQALSSESPASLTLGTTDGVSSLLTGLQNQLLGGLPTLFGCSGAETANGTSVPAFDASLQAQGPGGDQVYVCN</sequence>
<dbReference type="InterPro" id="IPR036851">
    <property type="entry name" value="Chloroperoxidase-like_sf"/>
</dbReference>
<reference evidence="10 11" key="1">
    <citation type="journal article" date="2018" name="Front. Microbiol.">
        <title>Prospects for Fungal Bioremediation of Acidic Radioactive Waste Sites: Characterization and Genome Sequence of Rhodotorula taiwanensis MD1149.</title>
        <authorList>
            <person name="Tkavc R."/>
            <person name="Matrosova V.Y."/>
            <person name="Grichenko O.E."/>
            <person name="Gostincar C."/>
            <person name="Volpe R.P."/>
            <person name="Klimenkova P."/>
            <person name="Gaidamakova E.K."/>
            <person name="Zhou C.E."/>
            <person name="Stewart B.J."/>
            <person name="Lyman M.G."/>
            <person name="Malfatti S.A."/>
            <person name="Rubinfeld B."/>
            <person name="Courtot M."/>
            <person name="Singh J."/>
            <person name="Dalgard C.L."/>
            <person name="Hamilton T."/>
            <person name="Frey K.G."/>
            <person name="Gunde-Cimerman N."/>
            <person name="Dugan L."/>
            <person name="Daly M.J."/>
        </authorList>
    </citation>
    <scope>NUCLEOTIDE SEQUENCE [LARGE SCALE GENOMIC DNA]</scope>
    <source>
        <strain evidence="10 11">MD1149</strain>
    </source>
</reference>
<keyword evidence="4" id="KW-0479">Metal-binding</keyword>
<evidence type="ECO:0000256" key="7">
    <source>
        <dbReference type="ARBA" id="ARBA00025795"/>
    </source>
</evidence>
<dbReference type="SUPFAM" id="SSF47571">
    <property type="entry name" value="Cloroperoxidase"/>
    <property type="match status" value="1"/>
</dbReference>
<dbReference type="Proteomes" id="UP000237144">
    <property type="component" value="Unassembled WGS sequence"/>
</dbReference>
<evidence type="ECO:0000313" key="11">
    <source>
        <dbReference type="Proteomes" id="UP000237144"/>
    </source>
</evidence>
<comment type="similarity">
    <text evidence="7">Belongs to the chloroperoxidase family.</text>
</comment>
<dbReference type="EMBL" id="PJQD01000009">
    <property type="protein sequence ID" value="POY75845.1"/>
    <property type="molecule type" value="Genomic_DNA"/>
</dbReference>
<dbReference type="PROSITE" id="PS51405">
    <property type="entry name" value="HEME_HALOPEROXIDASE"/>
    <property type="match status" value="1"/>
</dbReference>
<feature type="domain" description="Heme haloperoxidase family profile" evidence="9">
    <location>
        <begin position="113"/>
        <end position="360"/>
    </location>
</feature>
<name>A0A2S5BGF3_9BASI</name>
<comment type="cofactor">
    <cofactor evidence="1">
        <name>heme b</name>
        <dbReference type="ChEBI" id="CHEBI:60344"/>
    </cofactor>
</comment>
<gene>
    <name evidence="10" type="ORF">BMF94_0926</name>
</gene>
<dbReference type="GO" id="GO:0046872">
    <property type="term" value="F:metal ion binding"/>
    <property type="evidence" value="ECO:0007669"/>
    <property type="project" value="UniProtKB-KW"/>
</dbReference>
<keyword evidence="3" id="KW-0349">Heme</keyword>
<keyword evidence="11" id="KW-1185">Reference proteome</keyword>
<dbReference type="Gene3D" id="1.10.489.10">
    <property type="entry name" value="Chloroperoxidase-like"/>
    <property type="match status" value="1"/>
</dbReference>
<evidence type="ECO:0000259" key="9">
    <source>
        <dbReference type="PROSITE" id="PS51405"/>
    </source>
</evidence>
<evidence type="ECO:0000256" key="6">
    <source>
        <dbReference type="ARBA" id="ARBA00023004"/>
    </source>
</evidence>
<feature type="chain" id="PRO_5015449438" description="Heme haloperoxidase family profile domain-containing protein" evidence="8">
    <location>
        <begin position="20"/>
        <end position="465"/>
    </location>
</feature>
<dbReference type="PANTHER" id="PTHR33577:SF1">
    <property type="entry name" value="HEME HALOPEROXIDASE FAMILY PROFILE DOMAIN-CONTAINING PROTEIN"/>
    <property type="match status" value="1"/>
</dbReference>
<keyword evidence="2" id="KW-0575">Peroxidase</keyword>
<feature type="signal peptide" evidence="8">
    <location>
        <begin position="1"/>
        <end position="19"/>
    </location>
</feature>
<dbReference type="InterPro" id="IPR000028">
    <property type="entry name" value="Chloroperoxidase"/>
</dbReference>
<proteinExistence type="inferred from homology"/>
<dbReference type="Pfam" id="PF01328">
    <property type="entry name" value="Peroxidase_2"/>
    <property type="match status" value="1"/>
</dbReference>
<evidence type="ECO:0000256" key="3">
    <source>
        <dbReference type="ARBA" id="ARBA00022617"/>
    </source>
</evidence>
<comment type="caution">
    <text evidence="10">The sequence shown here is derived from an EMBL/GenBank/DDBJ whole genome shotgun (WGS) entry which is preliminary data.</text>
</comment>
<evidence type="ECO:0000256" key="1">
    <source>
        <dbReference type="ARBA" id="ARBA00001970"/>
    </source>
</evidence>
<keyword evidence="8" id="KW-0732">Signal</keyword>
<keyword evidence="6" id="KW-0408">Iron</keyword>
<evidence type="ECO:0000313" key="10">
    <source>
        <dbReference type="EMBL" id="POY75845.1"/>
    </source>
</evidence>
<accession>A0A2S5BGF3</accession>
<protein>
    <recommendedName>
        <fullName evidence="9">Heme haloperoxidase family profile domain-containing protein</fullName>
    </recommendedName>
</protein>
<evidence type="ECO:0000256" key="8">
    <source>
        <dbReference type="SAM" id="SignalP"/>
    </source>
</evidence>
<dbReference type="AlphaFoldDB" id="A0A2S5BGF3"/>
<dbReference type="PANTHER" id="PTHR33577">
    <property type="entry name" value="STERIGMATOCYSTIN BIOSYNTHESIS PEROXIDASE STCC-RELATED"/>
    <property type="match status" value="1"/>
</dbReference>
<organism evidence="10 11">
    <name type="scientific">Rhodotorula taiwanensis</name>
    <dbReference type="NCBI Taxonomy" id="741276"/>
    <lineage>
        <taxon>Eukaryota</taxon>
        <taxon>Fungi</taxon>
        <taxon>Dikarya</taxon>
        <taxon>Basidiomycota</taxon>
        <taxon>Pucciniomycotina</taxon>
        <taxon>Microbotryomycetes</taxon>
        <taxon>Sporidiobolales</taxon>
        <taxon>Sporidiobolaceae</taxon>
        <taxon>Rhodotorula</taxon>
    </lineage>
</organism>
<dbReference type="GO" id="GO:0004601">
    <property type="term" value="F:peroxidase activity"/>
    <property type="evidence" value="ECO:0007669"/>
    <property type="project" value="UniProtKB-KW"/>
</dbReference>